<dbReference type="Gene3D" id="2.160.20.120">
    <property type="match status" value="1"/>
</dbReference>
<accession>A0A3L9YKS1</accession>
<feature type="domain" description="Putative auto-transporter adhesin head GIN" evidence="1">
    <location>
        <begin position="161"/>
        <end position="257"/>
    </location>
</feature>
<evidence type="ECO:0000313" key="3">
    <source>
        <dbReference type="Proteomes" id="UP000271339"/>
    </source>
</evidence>
<dbReference type="RefSeq" id="WP_121907546.1">
    <property type="nucleotide sequence ID" value="NZ_REFC01000013.1"/>
</dbReference>
<organism evidence="2 3">
    <name type="scientific">Ulvibacter antarcticus</name>
    <dbReference type="NCBI Taxonomy" id="442714"/>
    <lineage>
        <taxon>Bacteria</taxon>
        <taxon>Pseudomonadati</taxon>
        <taxon>Bacteroidota</taxon>
        <taxon>Flavobacteriia</taxon>
        <taxon>Flavobacteriales</taxon>
        <taxon>Flavobacteriaceae</taxon>
        <taxon>Ulvibacter</taxon>
    </lineage>
</organism>
<dbReference type="Proteomes" id="UP000271339">
    <property type="component" value="Unassembled WGS sequence"/>
</dbReference>
<proteinExistence type="predicted"/>
<keyword evidence="3" id="KW-1185">Reference proteome</keyword>
<reference evidence="2 3" key="1">
    <citation type="submission" date="2018-10" db="EMBL/GenBank/DDBJ databases">
        <title>Genomic Encyclopedia of Archaeal and Bacterial Type Strains, Phase II (KMG-II): from individual species to whole genera.</title>
        <authorList>
            <person name="Goeker M."/>
        </authorList>
    </citation>
    <scope>NUCLEOTIDE SEQUENCE [LARGE SCALE GENOMIC DNA]</scope>
    <source>
        <strain evidence="2 3">DSM 23424</strain>
    </source>
</reference>
<evidence type="ECO:0000313" key="2">
    <source>
        <dbReference type="EMBL" id="RMA58598.1"/>
    </source>
</evidence>
<dbReference type="InterPro" id="IPR021255">
    <property type="entry name" value="DUF2807"/>
</dbReference>
<evidence type="ECO:0000259" key="1">
    <source>
        <dbReference type="Pfam" id="PF10988"/>
    </source>
</evidence>
<comment type="caution">
    <text evidence="2">The sequence shown here is derived from an EMBL/GenBank/DDBJ whole genome shotgun (WGS) entry which is preliminary data.</text>
</comment>
<dbReference type="AlphaFoldDB" id="A0A3L9YKS1"/>
<feature type="domain" description="Putative auto-transporter adhesin head GIN" evidence="1">
    <location>
        <begin position="39"/>
        <end position="155"/>
    </location>
</feature>
<gene>
    <name evidence="2" type="ORF">BXY75_1971</name>
</gene>
<dbReference type="OrthoDB" id="1419485at2"/>
<dbReference type="Pfam" id="PF10988">
    <property type="entry name" value="DUF2807"/>
    <property type="match status" value="2"/>
</dbReference>
<name>A0A3L9YKS1_9FLAO</name>
<dbReference type="EMBL" id="REFC01000013">
    <property type="protein sequence ID" value="RMA58598.1"/>
    <property type="molecule type" value="Genomic_DNA"/>
</dbReference>
<protein>
    <submittedName>
        <fullName evidence="2">Putative autotransporter adhesin-like protein</fullName>
    </submittedName>
</protein>
<sequence length="273" mass="30729">MKKIFIVCFTLLVSICYAQKKPKIQGNKIVVDVYNTLEDFDSIEISDDLEVTITQTESNGYHIKTDENLVAIVKFEIVNGSLKIYTINRITSSKKLEINLTIDGVDEIILRDDSVLESMNRLSFKTLDFTAYNNASYKLDMDADDATFVLNKSTNGELLMRGNKAKMILNENAYLDAEMQMEYLDVEINKRADINLAGDVTNLKITATGSTDIKAKKLKSVFADLIASNTSDIYVFASKELKLYAQGKSYVYVYGNPEIKVEGLNDKSQIIKK</sequence>